<dbReference type="GO" id="GO:0035869">
    <property type="term" value="C:ciliary transition zone"/>
    <property type="evidence" value="ECO:0007669"/>
    <property type="project" value="TreeGrafter"/>
</dbReference>
<dbReference type="Proteomes" id="UP000762676">
    <property type="component" value="Unassembled WGS sequence"/>
</dbReference>
<evidence type="ECO:0000313" key="3">
    <source>
        <dbReference type="Proteomes" id="UP000762676"/>
    </source>
</evidence>
<dbReference type="PANTHER" id="PTHR31022:SF4">
    <property type="entry name" value="CENTRIOLE, CILIA AND SPINDLE-ASSOCIATED PROTEIN"/>
    <property type="match status" value="1"/>
</dbReference>
<dbReference type="GO" id="GO:1901673">
    <property type="term" value="P:regulation of mitotic spindle assembly"/>
    <property type="evidence" value="ECO:0007669"/>
    <property type="project" value="TreeGrafter"/>
</dbReference>
<dbReference type="InterPro" id="IPR029774">
    <property type="entry name" value="CSAP"/>
</dbReference>
<dbReference type="GO" id="GO:0036064">
    <property type="term" value="C:ciliary basal body"/>
    <property type="evidence" value="ECO:0007669"/>
    <property type="project" value="TreeGrafter"/>
</dbReference>
<dbReference type="GO" id="GO:0005814">
    <property type="term" value="C:centriole"/>
    <property type="evidence" value="ECO:0007669"/>
    <property type="project" value="TreeGrafter"/>
</dbReference>
<reference evidence="2 3" key="1">
    <citation type="journal article" date="2021" name="Elife">
        <title>Chloroplast acquisition without the gene transfer in kleptoplastic sea slugs, Plakobranchus ocellatus.</title>
        <authorList>
            <person name="Maeda T."/>
            <person name="Takahashi S."/>
            <person name="Yoshida T."/>
            <person name="Shimamura S."/>
            <person name="Takaki Y."/>
            <person name="Nagai Y."/>
            <person name="Toyoda A."/>
            <person name="Suzuki Y."/>
            <person name="Arimoto A."/>
            <person name="Ishii H."/>
            <person name="Satoh N."/>
            <person name="Nishiyama T."/>
            <person name="Hasebe M."/>
            <person name="Maruyama T."/>
            <person name="Minagawa J."/>
            <person name="Obokata J."/>
            <person name="Shigenobu S."/>
        </authorList>
    </citation>
    <scope>NUCLEOTIDE SEQUENCE [LARGE SCALE GENOMIC DNA]</scope>
</reference>
<protein>
    <submittedName>
        <fullName evidence="2">Uncharacterized protein</fullName>
    </submittedName>
</protein>
<feature type="compositionally biased region" description="Acidic residues" evidence="1">
    <location>
        <begin position="50"/>
        <end position="63"/>
    </location>
</feature>
<dbReference type="EMBL" id="BMAT01003484">
    <property type="protein sequence ID" value="GFS26560.1"/>
    <property type="molecule type" value="Genomic_DNA"/>
</dbReference>
<proteinExistence type="predicted"/>
<dbReference type="GO" id="GO:0005819">
    <property type="term" value="C:spindle"/>
    <property type="evidence" value="ECO:0007669"/>
    <property type="project" value="TreeGrafter"/>
</dbReference>
<dbReference type="Pfam" id="PF15748">
    <property type="entry name" value="CCSAP"/>
    <property type="match status" value="2"/>
</dbReference>
<comment type="caution">
    <text evidence="2">The sequence shown here is derived from an EMBL/GenBank/DDBJ whole genome shotgun (WGS) entry which is preliminary data.</text>
</comment>
<feature type="region of interest" description="Disordered" evidence="1">
    <location>
        <begin position="48"/>
        <end position="80"/>
    </location>
</feature>
<dbReference type="PANTHER" id="PTHR31022">
    <property type="entry name" value="CENTRIOLE, CILIA AND SPINDLE-ASSOCIATED PROTEIN"/>
    <property type="match status" value="1"/>
</dbReference>
<organism evidence="2 3">
    <name type="scientific">Elysia marginata</name>
    <dbReference type="NCBI Taxonomy" id="1093978"/>
    <lineage>
        <taxon>Eukaryota</taxon>
        <taxon>Metazoa</taxon>
        <taxon>Spiralia</taxon>
        <taxon>Lophotrochozoa</taxon>
        <taxon>Mollusca</taxon>
        <taxon>Gastropoda</taxon>
        <taxon>Heterobranchia</taxon>
        <taxon>Euthyneura</taxon>
        <taxon>Panpulmonata</taxon>
        <taxon>Sacoglossa</taxon>
        <taxon>Placobranchoidea</taxon>
        <taxon>Plakobranchidae</taxon>
        <taxon>Elysia</taxon>
    </lineage>
</organism>
<dbReference type="GO" id="GO:0008017">
    <property type="term" value="F:microtubule binding"/>
    <property type="evidence" value="ECO:0007669"/>
    <property type="project" value="TreeGrafter"/>
</dbReference>
<feature type="region of interest" description="Disordered" evidence="1">
    <location>
        <begin position="207"/>
        <end position="282"/>
    </location>
</feature>
<feature type="compositionally biased region" description="Basic and acidic residues" evidence="1">
    <location>
        <begin position="64"/>
        <end position="80"/>
    </location>
</feature>
<gene>
    <name evidence="2" type="ORF">ElyMa_001722600</name>
</gene>
<accession>A0AAV4JWB3</accession>
<evidence type="ECO:0000313" key="2">
    <source>
        <dbReference type="EMBL" id="GFS26560.1"/>
    </source>
</evidence>
<name>A0AAV4JWB3_9GAST</name>
<keyword evidence="3" id="KW-1185">Reference proteome</keyword>
<evidence type="ECO:0000256" key="1">
    <source>
        <dbReference type="SAM" id="MobiDB-lite"/>
    </source>
</evidence>
<feature type="compositionally biased region" description="Low complexity" evidence="1">
    <location>
        <begin position="234"/>
        <end position="258"/>
    </location>
</feature>
<dbReference type="AlphaFoldDB" id="A0AAV4JWB3"/>
<sequence>MMVAKKSEYQNQFKSSVVKKHHEIYMANLALRHERRDREFMHTPLCWTEESPEDDAISSDNSEEDVHQPCESRKTETQDKEVYQSLAEIMSEAKEKADALRRQRLHENYKPAEAVRKDVSCLEIDHDFNKSAEEKEVADKSLSIYDIVDKENRKLNQKIAQAYVFDKKKEGKCVEVSDTEEKDLDIKKGEIFDITKESNLRKTYVKKHTAKKSCAQPGKSKTPVQERSSKSKGAAQVQPVPSSSVPSLSLTSLASQRPVRPDRRSKRRPVSACSMSKHPKPPFLAYGAADVEDSLALHRTHNVLAPRDVSNIF</sequence>